<dbReference type="AlphaFoldDB" id="A0A0F6W005"/>
<sequence length="148" mass="15477">MKRGSTILLVAATVLAAPIALAFESVLRWLLFPPDFEAVRAFLEPFLTPLAWLLVVISALAGIAGTFAQRTIAARRIAKLGAGATAVQIETVRNQVFLITASIPQLPTIASTFAFMFGASLVPTLVGVAIGTLSVLAQGVVLMRGDAS</sequence>
<organism evidence="2 3">
    <name type="scientific">Sandaracinus amylolyticus</name>
    <dbReference type="NCBI Taxonomy" id="927083"/>
    <lineage>
        <taxon>Bacteria</taxon>
        <taxon>Pseudomonadati</taxon>
        <taxon>Myxococcota</taxon>
        <taxon>Polyangia</taxon>
        <taxon>Polyangiales</taxon>
        <taxon>Sandaracinaceae</taxon>
        <taxon>Sandaracinus</taxon>
    </lineage>
</organism>
<accession>A0A0F6W005</accession>
<feature type="transmembrane region" description="Helical" evidence="1">
    <location>
        <begin position="125"/>
        <end position="143"/>
    </location>
</feature>
<dbReference type="KEGG" id="samy:DB32_000914"/>
<dbReference type="RefSeq" id="WP_053231189.1">
    <property type="nucleotide sequence ID" value="NZ_CP011125.1"/>
</dbReference>
<keyword evidence="1" id="KW-0472">Membrane</keyword>
<proteinExistence type="predicted"/>
<evidence type="ECO:0000313" key="2">
    <source>
        <dbReference type="EMBL" id="AKF03765.1"/>
    </source>
</evidence>
<feature type="transmembrane region" description="Helical" evidence="1">
    <location>
        <begin position="46"/>
        <end position="68"/>
    </location>
</feature>
<dbReference type="Proteomes" id="UP000034883">
    <property type="component" value="Chromosome"/>
</dbReference>
<feature type="transmembrane region" description="Helical" evidence="1">
    <location>
        <begin position="96"/>
        <end position="119"/>
    </location>
</feature>
<protein>
    <submittedName>
        <fullName evidence="2">Uncharacterized protein</fullName>
    </submittedName>
</protein>
<evidence type="ECO:0000256" key="1">
    <source>
        <dbReference type="SAM" id="Phobius"/>
    </source>
</evidence>
<dbReference type="EMBL" id="CP011125">
    <property type="protein sequence ID" value="AKF03765.1"/>
    <property type="molecule type" value="Genomic_DNA"/>
</dbReference>
<keyword evidence="1" id="KW-1133">Transmembrane helix</keyword>
<name>A0A0F6W005_9BACT</name>
<evidence type="ECO:0000313" key="3">
    <source>
        <dbReference type="Proteomes" id="UP000034883"/>
    </source>
</evidence>
<keyword evidence="3" id="KW-1185">Reference proteome</keyword>
<dbReference type="STRING" id="927083.DB32_000914"/>
<reference evidence="2 3" key="1">
    <citation type="submission" date="2015-03" db="EMBL/GenBank/DDBJ databases">
        <title>Genome assembly of Sandaracinus amylolyticus DSM 53668.</title>
        <authorList>
            <person name="Sharma G."/>
            <person name="Subramanian S."/>
        </authorList>
    </citation>
    <scope>NUCLEOTIDE SEQUENCE [LARGE SCALE GENOMIC DNA]</scope>
    <source>
        <strain evidence="2 3">DSM 53668</strain>
    </source>
</reference>
<keyword evidence="1" id="KW-0812">Transmembrane</keyword>
<gene>
    <name evidence="2" type="ORF">DB32_000914</name>
</gene>